<dbReference type="Pfam" id="PF13424">
    <property type="entry name" value="TPR_12"/>
    <property type="match status" value="3"/>
</dbReference>
<evidence type="ECO:0008006" key="5">
    <source>
        <dbReference type="Google" id="ProtNLM"/>
    </source>
</evidence>
<keyword evidence="1" id="KW-0677">Repeat</keyword>
<evidence type="ECO:0000256" key="2">
    <source>
        <dbReference type="ARBA" id="ARBA00022803"/>
    </source>
</evidence>
<dbReference type="PANTHER" id="PTHR45641">
    <property type="entry name" value="TETRATRICOPEPTIDE REPEAT PROTEIN (AFU_ORTHOLOGUE AFUA_6G03870)"/>
    <property type="match status" value="1"/>
</dbReference>
<keyword evidence="4" id="KW-1185">Reference proteome</keyword>
<gene>
    <name evidence="3" type="ORF">FB567DRAFT_592646</name>
</gene>
<proteinExistence type="predicted"/>
<dbReference type="InterPro" id="IPR019734">
    <property type="entry name" value="TPR_rpt"/>
</dbReference>
<dbReference type="InterPro" id="IPR011990">
    <property type="entry name" value="TPR-like_helical_dom_sf"/>
</dbReference>
<reference evidence="3" key="1">
    <citation type="journal article" date="2021" name="Nat. Commun.">
        <title>Genetic determinants of endophytism in the Arabidopsis root mycobiome.</title>
        <authorList>
            <person name="Mesny F."/>
            <person name="Miyauchi S."/>
            <person name="Thiergart T."/>
            <person name="Pickel B."/>
            <person name="Atanasova L."/>
            <person name="Karlsson M."/>
            <person name="Huettel B."/>
            <person name="Barry K.W."/>
            <person name="Haridas S."/>
            <person name="Chen C."/>
            <person name="Bauer D."/>
            <person name="Andreopoulos W."/>
            <person name="Pangilinan J."/>
            <person name="LaButti K."/>
            <person name="Riley R."/>
            <person name="Lipzen A."/>
            <person name="Clum A."/>
            <person name="Drula E."/>
            <person name="Henrissat B."/>
            <person name="Kohler A."/>
            <person name="Grigoriev I.V."/>
            <person name="Martin F.M."/>
            <person name="Hacquard S."/>
        </authorList>
    </citation>
    <scope>NUCLEOTIDE SEQUENCE</scope>
    <source>
        <strain evidence="3">MPI-SDFR-AT-0120</strain>
    </source>
</reference>
<evidence type="ECO:0000313" key="4">
    <source>
        <dbReference type="Proteomes" id="UP000813461"/>
    </source>
</evidence>
<name>A0A8K0R7A1_9PLEO</name>
<evidence type="ECO:0000256" key="1">
    <source>
        <dbReference type="ARBA" id="ARBA00022737"/>
    </source>
</evidence>
<protein>
    <recommendedName>
        <fullName evidence="5">TPR-like protein</fullName>
    </recommendedName>
</protein>
<dbReference type="AlphaFoldDB" id="A0A8K0R7A1"/>
<dbReference type="PANTHER" id="PTHR45641:SF19">
    <property type="entry name" value="NEPHROCYSTIN-3"/>
    <property type="match status" value="1"/>
</dbReference>
<dbReference type="OrthoDB" id="3918771at2759"/>
<comment type="caution">
    <text evidence="3">The sequence shown here is derived from an EMBL/GenBank/DDBJ whole genome shotgun (WGS) entry which is preliminary data.</text>
</comment>
<dbReference type="Gene3D" id="1.25.40.10">
    <property type="entry name" value="Tetratricopeptide repeat domain"/>
    <property type="match status" value="4"/>
</dbReference>
<accession>A0A8K0R7A1</accession>
<evidence type="ECO:0000313" key="3">
    <source>
        <dbReference type="EMBL" id="KAH7086774.1"/>
    </source>
</evidence>
<dbReference type="Pfam" id="PF13374">
    <property type="entry name" value="TPR_10"/>
    <property type="match status" value="1"/>
</dbReference>
<organism evidence="3 4">
    <name type="scientific">Paraphoma chrysanthemicola</name>
    <dbReference type="NCBI Taxonomy" id="798071"/>
    <lineage>
        <taxon>Eukaryota</taxon>
        <taxon>Fungi</taxon>
        <taxon>Dikarya</taxon>
        <taxon>Ascomycota</taxon>
        <taxon>Pezizomycotina</taxon>
        <taxon>Dothideomycetes</taxon>
        <taxon>Pleosporomycetidae</taxon>
        <taxon>Pleosporales</taxon>
        <taxon>Pleosporineae</taxon>
        <taxon>Phaeosphaeriaceae</taxon>
        <taxon>Paraphoma</taxon>
    </lineage>
</organism>
<dbReference type="SUPFAM" id="SSF48452">
    <property type="entry name" value="TPR-like"/>
    <property type="match status" value="4"/>
</dbReference>
<keyword evidence="2" id="KW-0802">TPR repeat</keyword>
<dbReference type="SMART" id="SM00028">
    <property type="entry name" value="TPR"/>
    <property type="match status" value="5"/>
</dbReference>
<sequence length="885" mass="99536">MVFGDDLAQLFGINQDMTDSSTTDTKGYHSSFTRIIKLKDDNRLRIICRDLILHLPLQPGQKISLTKVFDSSLSRDPLHRTLNMRQIGLLLDDSLSDLSAFPAESIPDLSDEKVDMSKHHSFQINNSVLQFLQGDIRVREFVFQSLLDEATSSTCFACRSNAAFQISVCFSIGFGIPADVESCQQWLLRSGKTGVDLERVLDGMREYLQEEGLYLYHTNLLNNLHNDGYLRNIDHLATYLPALSLDNINDLYKREIADLVSCLGPAAFLTMSLEGVHATILREAGLYQEAAAIQDRCLQQFLQSTLHDGTENPNAQVFMSALAETYLRQGDFQEAERYNTMVKSRRTETLGPDHPLTLACMQTEGILYHERGLPEEAESTYKLVIEKRKQAMGVYHTSTLNAMCDLGNLYLHQMRYKEAAATLEEERGLCERLLGTNHYNTLATLANLANAYIGLDKKEAAQHLLDRALFGLRLTFGEDHPMTYSVMAGYGALYYNLEQYSTSLDWYNKALLGTDKLLGADHPSTTQIIRSMALVLIAMEADFGEITMLYERCLGAQKRLLGENHREYLETLSDYCHFLFERGHLQDAECGFRELIGHQETCLGPTHGALAVTLCKLGQILSTLGKNDADMALRRAVDLSMQYGEGKHEIGWECMEKLADHLCHTGSDLQEAETLYYRILEAKRANPSIEPIENYVILDSLADLSMELGNLEQAIVVRKEMVEISETFEEEYDEDKVAVLADLAFILNKSKQYDEAEPVYRKALEMAISTFGDSGERTLDMKGHLAWNLEHQGNHEEARVLVKDALTKSRGCMGSEPMQLRLRARAAAIYFRQGEQAAAIELSQGVVDRTRVVFGADSDELHAAETNHALYTQGHWGDPLVGKQT</sequence>
<dbReference type="EMBL" id="JAGMVJ010000010">
    <property type="protein sequence ID" value="KAH7086774.1"/>
    <property type="molecule type" value="Genomic_DNA"/>
</dbReference>
<dbReference type="Proteomes" id="UP000813461">
    <property type="component" value="Unassembled WGS sequence"/>
</dbReference>